<feature type="compositionally biased region" description="Polar residues" evidence="1">
    <location>
        <begin position="204"/>
        <end position="213"/>
    </location>
</feature>
<feature type="compositionally biased region" description="Gly residues" evidence="1">
    <location>
        <begin position="150"/>
        <end position="170"/>
    </location>
</feature>
<reference evidence="4" key="1">
    <citation type="submission" date="2016-06" db="UniProtKB">
        <authorList>
            <consortium name="WormBaseParasite"/>
        </authorList>
    </citation>
    <scope>IDENTIFICATION</scope>
</reference>
<feature type="compositionally biased region" description="Low complexity" evidence="1">
    <location>
        <begin position="80"/>
        <end position="101"/>
    </location>
</feature>
<evidence type="ECO:0000256" key="1">
    <source>
        <dbReference type="SAM" id="MobiDB-lite"/>
    </source>
</evidence>
<evidence type="ECO:0000313" key="2">
    <source>
        <dbReference type="EMBL" id="VDP91096.1"/>
    </source>
</evidence>
<evidence type="ECO:0000313" key="3">
    <source>
        <dbReference type="Proteomes" id="UP000272942"/>
    </source>
</evidence>
<accession>A0A183B3N9</accession>
<name>A0A183B3N9_9TREM</name>
<keyword evidence="3" id="KW-1185">Reference proteome</keyword>
<organism evidence="4">
    <name type="scientific">Echinostoma caproni</name>
    <dbReference type="NCBI Taxonomy" id="27848"/>
    <lineage>
        <taxon>Eukaryota</taxon>
        <taxon>Metazoa</taxon>
        <taxon>Spiralia</taxon>
        <taxon>Lophotrochozoa</taxon>
        <taxon>Platyhelminthes</taxon>
        <taxon>Trematoda</taxon>
        <taxon>Digenea</taxon>
        <taxon>Plagiorchiida</taxon>
        <taxon>Echinostomata</taxon>
        <taxon>Echinostomatoidea</taxon>
        <taxon>Echinostomatidae</taxon>
        <taxon>Echinostoma</taxon>
    </lineage>
</organism>
<dbReference type="AlphaFoldDB" id="A0A183B3N9"/>
<feature type="region of interest" description="Disordered" evidence="1">
    <location>
        <begin position="267"/>
        <end position="286"/>
    </location>
</feature>
<feature type="compositionally biased region" description="Low complexity" evidence="1">
    <location>
        <begin position="183"/>
        <end position="201"/>
    </location>
</feature>
<reference evidence="2 3" key="2">
    <citation type="submission" date="2018-11" db="EMBL/GenBank/DDBJ databases">
        <authorList>
            <consortium name="Pathogen Informatics"/>
        </authorList>
    </citation>
    <scope>NUCLEOTIDE SEQUENCE [LARGE SCALE GENOMIC DNA]</scope>
    <source>
        <strain evidence="2 3">Egypt</strain>
    </source>
</reference>
<feature type="compositionally biased region" description="Basic and acidic residues" evidence="1">
    <location>
        <begin position="138"/>
        <end position="147"/>
    </location>
</feature>
<sequence length="400" mass="42430">MAVNHECANLSSLPDEVKKLQQMNDKLFAQMQGCDLRRLSESTTFRNGCLSRPESQSTLLTVRDPGTPQSVQKSPHTCDHPSNSLTLSNLSSSSSTHSPNHVKMDENSSSIGLTVRAGSTVSPPPGFVNPLDYSTHPRSSDPCRGDDGPVTGGSSGGAGGGGGGSSGASGGHTSTRVSPAMKSGSSCASYIGSFSSSSSPSPSLPDTCSASFHPDPTSTWKSLACNTPPFHAAKKPCLGSTTTTTGPMNTMTDYGGSFRSTISELTGHSMNSGPAIPGPDKTPIKRRGRMRKDAFPTKGCLMDPNEPTTNGGLMGHEVLSSARTTTSNATSGLGPKKMPDQLKSSLKRHMPGTLGVTNSTRGNVSTAAYKYLTWREKDRRRRFREEWKHLWLVIPYGRYE</sequence>
<feature type="compositionally biased region" description="Polar residues" evidence="1">
    <location>
        <begin position="107"/>
        <end position="121"/>
    </location>
</feature>
<dbReference type="EMBL" id="UZAN01056043">
    <property type="protein sequence ID" value="VDP91096.1"/>
    <property type="molecule type" value="Genomic_DNA"/>
</dbReference>
<proteinExistence type="predicted"/>
<protein>
    <submittedName>
        <fullName evidence="4">PH domain-containing protein</fullName>
    </submittedName>
</protein>
<dbReference type="WBParaSite" id="ECPE_0001386401-mRNA-1">
    <property type="protein sequence ID" value="ECPE_0001386401-mRNA-1"/>
    <property type="gene ID" value="ECPE_0001386401"/>
</dbReference>
<dbReference type="OrthoDB" id="2156856at2759"/>
<feature type="region of interest" description="Disordered" evidence="1">
    <location>
        <begin position="59"/>
        <end position="213"/>
    </location>
</feature>
<evidence type="ECO:0000313" key="4">
    <source>
        <dbReference type="WBParaSite" id="ECPE_0001386401-mRNA-1"/>
    </source>
</evidence>
<gene>
    <name evidence="2" type="ORF">ECPE_LOCUS13824</name>
</gene>
<dbReference type="Proteomes" id="UP000272942">
    <property type="component" value="Unassembled WGS sequence"/>
</dbReference>